<evidence type="ECO:0000313" key="3">
    <source>
        <dbReference type="Proteomes" id="UP000006671"/>
    </source>
</evidence>
<gene>
    <name evidence="2" type="ORF">NAEGRDRAFT_82234</name>
</gene>
<dbReference type="EMBL" id="GG738931">
    <property type="protein sequence ID" value="EFC36422.1"/>
    <property type="molecule type" value="Genomic_DNA"/>
</dbReference>
<organism evidence="3">
    <name type="scientific">Naegleria gruberi</name>
    <name type="common">Amoeba</name>
    <dbReference type="NCBI Taxonomy" id="5762"/>
    <lineage>
        <taxon>Eukaryota</taxon>
        <taxon>Discoba</taxon>
        <taxon>Heterolobosea</taxon>
        <taxon>Tetramitia</taxon>
        <taxon>Eutetramitia</taxon>
        <taxon>Vahlkampfiidae</taxon>
        <taxon>Naegleria</taxon>
    </lineage>
</organism>
<dbReference type="OrthoDB" id="196547at2759"/>
<proteinExistence type="predicted"/>
<sequence length="435" mass="50048">MDPMISTHSDSAKTDNYLNSHSKADIFVEKQIFTQFKTSNGKTLAQLSQHHNCLLIFRRFLRFGGCAFCNRRLYQIAKIYKSLLQLNIIPVVIHVESDEEVKEILEEHHNSNPILKEMIRLCDKEHLLAKHFGVEFKHPDVPQVLPKLAVIEKDEGFGQVLGLPLEQFEGESFLVVPKMFLIRDSTVIQSFNHGLFGDAPDVISSMIFDFSDLLTVESDSSSSSSSSNLLDDLGNAGKSPQMCKLTKKKKKASFEMLSNEMYKRLEAQNTRKAKKQVEKMMKPKTTLTFICFIQKTTTDSERNSKLDFSLSVHDVLQDETKRKYFKVYAFKELNAENITFYETVHQFKQSKDSLDVKFQFAKKVFADYLSNIDNPNFINTNDAKRVEIKKALESNPNSENISSIFDEVLNEVMSTVIPDIYMRFKVSKEFEQMFV</sequence>
<dbReference type="VEuPathDB" id="AmoebaDB:NAEGRDRAFT_82234"/>
<dbReference type="InterPro" id="IPR036249">
    <property type="entry name" value="Thioredoxin-like_sf"/>
</dbReference>
<dbReference type="Gene3D" id="1.10.167.10">
    <property type="entry name" value="Regulator of G-protein Signalling 4, domain 2"/>
    <property type="match status" value="1"/>
</dbReference>
<dbReference type="SUPFAM" id="SSF48097">
    <property type="entry name" value="Regulator of G-protein signaling, RGS"/>
    <property type="match status" value="1"/>
</dbReference>
<name>D2W3H3_NAEGR</name>
<dbReference type="Gene3D" id="3.40.30.10">
    <property type="entry name" value="Glutaredoxin"/>
    <property type="match status" value="1"/>
</dbReference>
<keyword evidence="3" id="KW-1185">Reference proteome</keyword>
<dbReference type="SMART" id="SM00315">
    <property type="entry name" value="RGS"/>
    <property type="match status" value="1"/>
</dbReference>
<dbReference type="InterPro" id="IPR016137">
    <property type="entry name" value="RGS"/>
</dbReference>
<evidence type="ECO:0000313" key="2">
    <source>
        <dbReference type="EMBL" id="EFC36422.1"/>
    </source>
</evidence>
<dbReference type="Proteomes" id="UP000006671">
    <property type="component" value="Unassembled WGS sequence"/>
</dbReference>
<dbReference type="PROSITE" id="PS50132">
    <property type="entry name" value="RGS"/>
    <property type="match status" value="1"/>
</dbReference>
<accession>D2W3H3</accession>
<dbReference type="InParanoid" id="D2W3H3"/>
<dbReference type="Pfam" id="PF00615">
    <property type="entry name" value="RGS"/>
    <property type="match status" value="1"/>
</dbReference>
<dbReference type="AlphaFoldDB" id="D2W3H3"/>
<reference evidence="2 3" key="1">
    <citation type="journal article" date="2010" name="Cell">
        <title>The genome of Naegleria gruberi illuminates early eukaryotic versatility.</title>
        <authorList>
            <person name="Fritz-Laylin L.K."/>
            <person name="Prochnik S.E."/>
            <person name="Ginger M.L."/>
            <person name="Dacks J.B."/>
            <person name="Carpenter M.L."/>
            <person name="Field M.C."/>
            <person name="Kuo A."/>
            <person name="Paredez A."/>
            <person name="Chapman J."/>
            <person name="Pham J."/>
            <person name="Shu S."/>
            <person name="Neupane R."/>
            <person name="Cipriano M."/>
            <person name="Mancuso J."/>
            <person name="Tu H."/>
            <person name="Salamov A."/>
            <person name="Lindquist E."/>
            <person name="Shapiro H."/>
            <person name="Lucas S."/>
            <person name="Grigoriev I.V."/>
            <person name="Cande W.Z."/>
            <person name="Fulton C."/>
            <person name="Rokhsar D.S."/>
            <person name="Dawson S.C."/>
        </authorList>
    </citation>
    <scope>NUCLEOTIDE SEQUENCE [LARGE SCALE GENOMIC DNA]</scope>
    <source>
        <strain evidence="2 3">NEG-M</strain>
    </source>
</reference>
<evidence type="ECO:0000259" key="1">
    <source>
        <dbReference type="PROSITE" id="PS50132"/>
    </source>
</evidence>
<dbReference type="RefSeq" id="XP_002669166.1">
    <property type="nucleotide sequence ID" value="XM_002669120.1"/>
</dbReference>
<protein>
    <submittedName>
        <fullName evidence="2">Predicted protein</fullName>
    </submittedName>
</protein>
<dbReference type="InterPro" id="IPR036305">
    <property type="entry name" value="RGS_sf"/>
</dbReference>
<dbReference type="GeneID" id="8862484"/>
<dbReference type="InterPro" id="IPR044926">
    <property type="entry name" value="RGS_subdomain_2"/>
</dbReference>
<dbReference type="KEGG" id="ngr:NAEGRDRAFT_82234"/>
<dbReference type="SUPFAM" id="SSF52833">
    <property type="entry name" value="Thioredoxin-like"/>
    <property type="match status" value="1"/>
</dbReference>
<feature type="domain" description="RGS" evidence="1">
    <location>
        <begin position="311"/>
        <end position="434"/>
    </location>
</feature>